<name>J9FPE7_9ZZZZ</name>
<accession>J9FPE7</accession>
<proteinExistence type="predicted"/>
<reference evidence="2" key="1">
    <citation type="journal article" date="2012" name="PLoS ONE">
        <title>Gene sets for utilization of primary and secondary nutrition supplies in the distal gut of endangered iberian lynx.</title>
        <authorList>
            <person name="Alcaide M."/>
            <person name="Messina E."/>
            <person name="Richter M."/>
            <person name="Bargiela R."/>
            <person name="Peplies J."/>
            <person name="Huws S.A."/>
            <person name="Newbold C.J."/>
            <person name="Golyshin P.N."/>
            <person name="Simon M.A."/>
            <person name="Lopez G."/>
            <person name="Yakimov M.M."/>
            <person name="Ferrer M."/>
        </authorList>
    </citation>
    <scope>NUCLEOTIDE SEQUENCE</scope>
</reference>
<evidence type="ECO:0000313" key="2">
    <source>
        <dbReference type="EMBL" id="EJW96821.1"/>
    </source>
</evidence>
<dbReference type="AlphaFoldDB" id="J9FPE7"/>
<dbReference type="EMBL" id="AMCI01005084">
    <property type="protein sequence ID" value="EJW96821.1"/>
    <property type="molecule type" value="Genomic_DNA"/>
</dbReference>
<protein>
    <submittedName>
        <fullName evidence="2">Uncharacterized protein</fullName>
    </submittedName>
</protein>
<sequence>MAETARKENRKSQDGRFEEIERTLASMEEKSNQLDALQSNIGDLAEATRH</sequence>
<gene>
    <name evidence="2" type="ORF">EVA_15071</name>
</gene>
<comment type="caution">
    <text evidence="2">The sequence shown here is derived from an EMBL/GenBank/DDBJ whole genome shotgun (WGS) entry which is preliminary data.</text>
</comment>
<organism evidence="2">
    <name type="scientific">gut metagenome</name>
    <dbReference type="NCBI Taxonomy" id="749906"/>
    <lineage>
        <taxon>unclassified sequences</taxon>
        <taxon>metagenomes</taxon>
        <taxon>organismal metagenomes</taxon>
    </lineage>
</organism>
<feature type="region of interest" description="Disordered" evidence="1">
    <location>
        <begin position="27"/>
        <end position="50"/>
    </location>
</feature>
<evidence type="ECO:0000256" key="1">
    <source>
        <dbReference type="SAM" id="MobiDB-lite"/>
    </source>
</evidence>